<evidence type="ECO:0000313" key="3">
    <source>
        <dbReference type="EMBL" id="KAB6702465.1"/>
    </source>
</evidence>
<dbReference type="SUPFAM" id="SSF53335">
    <property type="entry name" value="S-adenosyl-L-methionine-dependent methyltransferases"/>
    <property type="match status" value="2"/>
</dbReference>
<dbReference type="Proteomes" id="UP000437380">
    <property type="component" value="Unassembled WGS sequence"/>
</dbReference>
<evidence type="ECO:0000313" key="6">
    <source>
        <dbReference type="Proteomes" id="UP000470952"/>
    </source>
</evidence>
<dbReference type="AlphaFoldDB" id="A0A6I1BWR6"/>
<dbReference type="Gene3D" id="3.40.50.150">
    <property type="entry name" value="Vaccinia Virus protein VP39"/>
    <property type="match status" value="1"/>
</dbReference>
<dbReference type="InterPro" id="IPR029063">
    <property type="entry name" value="SAM-dependent_MTases_sf"/>
</dbReference>
<dbReference type="Proteomes" id="UP000470777">
    <property type="component" value="Unassembled WGS sequence"/>
</dbReference>
<organism evidence="2 5">
    <name type="scientific">Phocaeicola vulgatus</name>
    <name type="common">Bacteroides vulgatus</name>
    <dbReference type="NCBI Taxonomy" id="821"/>
    <lineage>
        <taxon>Bacteria</taxon>
        <taxon>Pseudomonadati</taxon>
        <taxon>Bacteroidota</taxon>
        <taxon>Bacteroidia</taxon>
        <taxon>Bacteroidales</taxon>
        <taxon>Bacteroidaceae</taxon>
        <taxon>Phocaeicola</taxon>
    </lineage>
</organism>
<evidence type="ECO:0008006" key="7">
    <source>
        <dbReference type="Google" id="ProtNLM"/>
    </source>
</evidence>
<evidence type="ECO:0000313" key="5">
    <source>
        <dbReference type="Proteomes" id="UP000470777"/>
    </source>
</evidence>
<name>A0A6I1BWR6_PHOVU</name>
<proteinExistence type="predicted"/>
<dbReference type="RefSeq" id="WP_130085133.1">
    <property type="nucleotide sequence ID" value="NZ_JABDSE010000046.1"/>
</dbReference>
<evidence type="ECO:0000313" key="1">
    <source>
        <dbReference type="EMBL" id="KAB6661629.1"/>
    </source>
</evidence>
<evidence type="ECO:0000313" key="2">
    <source>
        <dbReference type="EMBL" id="KAB6695743.1"/>
    </source>
</evidence>
<gene>
    <name evidence="3" type="ORF">GAY17_04905</name>
    <name evidence="1" type="ORF">GAZ76_06520</name>
    <name evidence="2" type="ORF">GAZ92_04990</name>
</gene>
<dbReference type="EMBL" id="WCZY01000004">
    <property type="protein sequence ID" value="KAB6695743.1"/>
    <property type="molecule type" value="Genomic_DNA"/>
</dbReference>
<dbReference type="Proteomes" id="UP000470952">
    <property type="component" value="Unassembled WGS sequence"/>
</dbReference>
<reference evidence="4 5" key="1">
    <citation type="journal article" date="2019" name="Nat. Med.">
        <title>A library of human gut bacterial isolates paired with longitudinal multiomics data enables mechanistic microbiome research.</title>
        <authorList>
            <person name="Poyet M."/>
            <person name="Groussin M."/>
            <person name="Gibbons S.M."/>
            <person name="Avila-Pacheco J."/>
            <person name="Jiang X."/>
            <person name="Kearney S.M."/>
            <person name="Perrotta A.R."/>
            <person name="Berdy B."/>
            <person name="Zhao S."/>
            <person name="Lieberman T.D."/>
            <person name="Swanson P.K."/>
            <person name="Smith M."/>
            <person name="Roesemann S."/>
            <person name="Alexander J.E."/>
            <person name="Rich S.A."/>
            <person name="Livny J."/>
            <person name="Vlamakis H."/>
            <person name="Clish C."/>
            <person name="Bullock K."/>
            <person name="Deik A."/>
            <person name="Scott J."/>
            <person name="Pierce K.A."/>
            <person name="Xavier R.J."/>
            <person name="Alm E.J."/>
        </authorList>
    </citation>
    <scope>NUCLEOTIDE SEQUENCE [LARGE SCALE GENOMIC DNA]</scope>
    <source>
        <strain evidence="3 4">BIOML-A82</strain>
        <strain evidence="2 5">BIOML-A85</strain>
        <strain evidence="1 6">BIOML-A93</strain>
    </source>
</reference>
<dbReference type="EMBL" id="WCZV01000004">
    <property type="protein sequence ID" value="KAB6702465.1"/>
    <property type="molecule type" value="Genomic_DNA"/>
</dbReference>
<accession>A0A6I1BWR6</accession>
<protein>
    <recommendedName>
        <fullName evidence="7">DNA methylase N-4/N-6 domain-containing protein</fullName>
    </recommendedName>
</protein>
<evidence type="ECO:0000313" key="4">
    <source>
        <dbReference type="Proteomes" id="UP000437380"/>
    </source>
</evidence>
<dbReference type="EMBL" id="WDAG01000005">
    <property type="protein sequence ID" value="KAB6661629.1"/>
    <property type="molecule type" value="Genomic_DNA"/>
</dbReference>
<sequence length="411" mass="47881">MKLKFDLSDRYNALLPIVENINESTDELRRNWWKIDQTISELSYLTHGFFRYYGKFPPTIASYLLNKYPCPENGGLLDNFVGSGTSLVEAARRGIPAVGIDINPLACLSGTVKTTLYNTNKLKTELKEIENLFNNPNYNSKCEFIPNSSFLEKWFFEETINDIIKLKTIILDLKSNIDIDFFTLAFLSIIRRLSKAYDGEVRPHLNKNKKAKAPFTFFQKKVLEMLTSIDELNEDYPQTITAKTLLADTRNDYSLEIPQWHYWLIISHPPYLNCFDYISVYKLELEWSVGFENLWKSENFKTIKKLELKSWPAKEEIVQSYYEGLKSSYKITHKIQEKGDKLAIIIGDCSIKGKLEPVHLKLIDIVQNIGYKVVELNYRTTNYSTGKYAYKDRADYDQSEKRDAIIIFEKE</sequence>
<comment type="caution">
    <text evidence="2">The sequence shown here is derived from an EMBL/GenBank/DDBJ whole genome shotgun (WGS) entry which is preliminary data.</text>
</comment>